<sequence length="100" mass="11580">MADVEISLLRKVISLYSKSSDAYYLIFINDQVMTGNPVTRMFFVAISGIRFTCVPLRPKPLPVQKQKPYCKRMPAGMGYPERSLNYVTSFSLFYNIKKWL</sequence>
<protein>
    <submittedName>
        <fullName evidence="1">Uncharacterized protein</fullName>
    </submittedName>
</protein>
<dbReference type="Proteomes" id="UP000077667">
    <property type="component" value="Chromosome"/>
</dbReference>
<dbReference type="KEGG" id="nia:A8C56_06040"/>
<gene>
    <name evidence="1" type="ORF">A8C56_06040</name>
</gene>
<organism evidence="1 2">
    <name type="scientific">Niabella ginsenosidivorans</name>
    <dbReference type="NCBI Taxonomy" id="1176587"/>
    <lineage>
        <taxon>Bacteria</taxon>
        <taxon>Pseudomonadati</taxon>
        <taxon>Bacteroidota</taxon>
        <taxon>Chitinophagia</taxon>
        <taxon>Chitinophagales</taxon>
        <taxon>Chitinophagaceae</taxon>
        <taxon>Niabella</taxon>
    </lineage>
</organism>
<proteinExistence type="predicted"/>
<dbReference type="AlphaFoldDB" id="A0A1A9I1J9"/>
<evidence type="ECO:0000313" key="2">
    <source>
        <dbReference type="Proteomes" id="UP000077667"/>
    </source>
</evidence>
<keyword evidence="2" id="KW-1185">Reference proteome</keyword>
<dbReference type="EMBL" id="CP015772">
    <property type="protein sequence ID" value="ANH80600.1"/>
    <property type="molecule type" value="Genomic_DNA"/>
</dbReference>
<evidence type="ECO:0000313" key="1">
    <source>
        <dbReference type="EMBL" id="ANH80600.1"/>
    </source>
</evidence>
<name>A0A1A9I1J9_9BACT</name>
<accession>A0A1A9I1J9</accession>
<reference evidence="1 2" key="1">
    <citation type="submission" date="2016-05" db="EMBL/GenBank/DDBJ databases">
        <title>Niabella ginsenosidivorans BS26 whole genome sequencing.</title>
        <authorList>
            <person name="Im W.T."/>
            <person name="Siddiqi M.Z."/>
        </authorList>
    </citation>
    <scope>NUCLEOTIDE SEQUENCE [LARGE SCALE GENOMIC DNA]</scope>
    <source>
        <strain evidence="1 2">BS26</strain>
    </source>
</reference>